<dbReference type="Gene3D" id="1.50.10.20">
    <property type="match status" value="1"/>
</dbReference>
<evidence type="ECO:0000256" key="4">
    <source>
        <dbReference type="ARBA" id="ARBA00023157"/>
    </source>
</evidence>
<dbReference type="InterPro" id="IPR011626">
    <property type="entry name" value="Alpha-macroglobulin_TED"/>
</dbReference>
<dbReference type="Pfam" id="PF21142">
    <property type="entry name" value="A2M_bMG2"/>
    <property type="match status" value="1"/>
</dbReference>
<evidence type="ECO:0000256" key="6">
    <source>
        <dbReference type="SAM" id="SignalP"/>
    </source>
</evidence>
<dbReference type="InterPro" id="IPR002890">
    <property type="entry name" value="MG2"/>
</dbReference>
<dbReference type="GO" id="GO:0006508">
    <property type="term" value="P:proteolysis"/>
    <property type="evidence" value="ECO:0007669"/>
    <property type="project" value="InterPro"/>
</dbReference>
<dbReference type="SMART" id="SM01359">
    <property type="entry name" value="A2M_N_2"/>
    <property type="match status" value="1"/>
</dbReference>
<dbReference type="Pfam" id="PF07703">
    <property type="entry name" value="A2M_BRD"/>
    <property type="match status" value="1"/>
</dbReference>
<dbReference type="SMART" id="SM01360">
    <property type="entry name" value="A2M"/>
    <property type="match status" value="1"/>
</dbReference>
<feature type="region of interest" description="Disordered" evidence="5">
    <location>
        <begin position="1129"/>
        <end position="1149"/>
    </location>
</feature>
<evidence type="ECO:0000313" key="12">
    <source>
        <dbReference type="Proteomes" id="UP000325785"/>
    </source>
</evidence>
<dbReference type="SMART" id="SM01419">
    <property type="entry name" value="Thiol-ester_cl"/>
    <property type="match status" value="1"/>
</dbReference>
<dbReference type="Proteomes" id="UP000325785">
    <property type="component" value="Chromosome"/>
</dbReference>
<dbReference type="RefSeq" id="WP_057812432.1">
    <property type="nucleotide sequence ID" value="NZ_CP031598.1"/>
</dbReference>
<dbReference type="InterPro" id="IPR011625">
    <property type="entry name" value="A2M_N_BRD"/>
</dbReference>
<dbReference type="CDD" id="cd02891">
    <property type="entry name" value="A2M_like"/>
    <property type="match status" value="1"/>
</dbReference>
<keyword evidence="11" id="KW-1185">Reference proteome</keyword>
<accession>A0A0T5PEA0</accession>
<dbReference type="PANTHER" id="PTHR40094:SF1">
    <property type="entry name" value="UBIQUITIN DOMAIN-CONTAINING PROTEIN"/>
    <property type="match status" value="1"/>
</dbReference>
<comment type="similarity">
    <text evidence="1">Belongs to the protease inhibitor I39 (alpha-2-macroglobulin) family. Bacterial alpha-2-macroglobulin subfamily.</text>
</comment>
<dbReference type="STRING" id="540747.SAMN04488031_102468"/>
<evidence type="ECO:0000259" key="7">
    <source>
        <dbReference type="SMART" id="SM01359"/>
    </source>
</evidence>
<dbReference type="EMBL" id="CP031598">
    <property type="protein sequence ID" value="QEW29191.1"/>
    <property type="molecule type" value="Genomic_DNA"/>
</dbReference>
<dbReference type="PANTHER" id="PTHR40094">
    <property type="entry name" value="ALPHA-2-MACROGLOBULIN HOMOLOG"/>
    <property type="match status" value="1"/>
</dbReference>
<evidence type="ECO:0000313" key="11">
    <source>
        <dbReference type="Proteomes" id="UP000051401"/>
    </source>
</evidence>
<evidence type="ECO:0000256" key="1">
    <source>
        <dbReference type="ARBA" id="ARBA00010556"/>
    </source>
</evidence>
<dbReference type="EMBL" id="LAXI01000001">
    <property type="protein sequence ID" value="KRS19488.1"/>
    <property type="molecule type" value="Genomic_DNA"/>
</dbReference>
<evidence type="ECO:0000313" key="9">
    <source>
        <dbReference type="EMBL" id="KRS19488.1"/>
    </source>
</evidence>
<evidence type="ECO:0000256" key="5">
    <source>
        <dbReference type="SAM" id="MobiDB-lite"/>
    </source>
</evidence>
<keyword evidence="4" id="KW-1015">Disulfide bond</keyword>
<dbReference type="SUPFAM" id="SSF48239">
    <property type="entry name" value="Terpenoid cyclases/Protein prenyltransferases"/>
    <property type="match status" value="1"/>
</dbReference>
<protein>
    <submittedName>
        <fullName evidence="9">PAN domain-containing protein</fullName>
    </submittedName>
</protein>
<dbReference type="Pfam" id="PF17973">
    <property type="entry name" value="bMG10"/>
    <property type="match status" value="1"/>
</dbReference>
<dbReference type="Pfam" id="PF00024">
    <property type="entry name" value="PAN_1"/>
    <property type="match status" value="1"/>
</dbReference>
<dbReference type="CDD" id="cd01100">
    <property type="entry name" value="APPLE_Factor_XI_like"/>
    <property type="match status" value="1"/>
</dbReference>
<dbReference type="PATRIC" id="fig|540747.5.peg.239"/>
<dbReference type="Pfam" id="PF11974">
    <property type="entry name" value="bMG3"/>
    <property type="match status" value="1"/>
</dbReference>
<dbReference type="KEGG" id="rid:RIdsm_05033"/>
<evidence type="ECO:0000313" key="10">
    <source>
        <dbReference type="EMBL" id="QEW29191.1"/>
    </source>
</evidence>
<feature type="domain" description="Alpha-2-macroglobulin bait region" evidence="7">
    <location>
        <begin position="949"/>
        <end position="1093"/>
    </location>
</feature>
<dbReference type="Pfam" id="PF17962">
    <property type="entry name" value="bMG6"/>
    <property type="match status" value="1"/>
</dbReference>
<feature type="domain" description="Alpha-2-macroglobulin" evidence="8">
    <location>
        <begin position="1154"/>
        <end position="1243"/>
    </location>
</feature>
<feature type="signal peptide" evidence="6">
    <location>
        <begin position="1"/>
        <end position="20"/>
    </location>
</feature>
<dbReference type="Pfam" id="PF17972">
    <property type="entry name" value="bMG5"/>
    <property type="match status" value="1"/>
</dbReference>
<dbReference type="InterPro" id="IPR041203">
    <property type="entry name" value="Bact_A2M_MG5"/>
</dbReference>
<keyword evidence="3" id="KW-0677">Repeat</keyword>
<dbReference type="Pfam" id="PF01835">
    <property type="entry name" value="MG2"/>
    <property type="match status" value="1"/>
</dbReference>
<reference evidence="9 11" key="1">
    <citation type="submission" date="2015-04" db="EMBL/GenBank/DDBJ databases">
        <title>The draft genome sequence of Roseovarius indicus B108T.</title>
        <authorList>
            <person name="Li G."/>
            <person name="Lai Q."/>
            <person name="Shao Z."/>
            <person name="Yan P."/>
        </authorList>
    </citation>
    <scope>NUCLEOTIDE SEQUENCE [LARGE SCALE GENOMIC DNA]</scope>
    <source>
        <strain evidence="9 11">B108</strain>
    </source>
</reference>
<dbReference type="GO" id="GO:0005615">
    <property type="term" value="C:extracellular space"/>
    <property type="evidence" value="ECO:0007669"/>
    <property type="project" value="InterPro"/>
</dbReference>
<proteinExistence type="inferred from homology"/>
<dbReference type="OrthoDB" id="9767116at2"/>
<evidence type="ECO:0000259" key="8">
    <source>
        <dbReference type="SMART" id="SM01360"/>
    </source>
</evidence>
<dbReference type="InterPro" id="IPR003609">
    <property type="entry name" value="Pan_app"/>
</dbReference>
<dbReference type="Gene3D" id="2.60.40.1930">
    <property type="match status" value="1"/>
</dbReference>
<dbReference type="GO" id="GO:0004866">
    <property type="term" value="F:endopeptidase inhibitor activity"/>
    <property type="evidence" value="ECO:0007669"/>
    <property type="project" value="InterPro"/>
</dbReference>
<feature type="compositionally biased region" description="Polar residues" evidence="5">
    <location>
        <begin position="1129"/>
        <end position="1145"/>
    </location>
</feature>
<reference evidence="10 12" key="2">
    <citation type="submission" date="2018-08" db="EMBL/GenBank/DDBJ databases">
        <title>Genetic Globetrotter - A new plasmid hitch-hiking vast phylogenetic and geographic distances.</title>
        <authorList>
            <person name="Vollmers J."/>
            <person name="Petersen J."/>
        </authorList>
    </citation>
    <scope>NUCLEOTIDE SEQUENCE [LARGE SCALE GENOMIC DNA]</scope>
    <source>
        <strain evidence="10 12">DSM 26383</strain>
    </source>
</reference>
<dbReference type="InterPro" id="IPR001599">
    <property type="entry name" value="Macroglobln_a2"/>
</dbReference>
<dbReference type="Pfam" id="PF07678">
    <property type="entry name" value="TED_complement"/>
    <property type="match status" value="1"/>
</dbReference>
<dbReference type="Gene3D" id="3.50.4.10">
    <property type="entry name" value="Hepatocyte Growth Factor"/>
    <property type="match status" value="1"/>
</dbReference>
<dbReference type="Proteomes" id="UP000051401">
    <property type="component" value="Unassembled WGS sequence"/>
</dbReference>
<gene>
    <name evidence="10" type="ORF">RIdsm_05033</name>
    <name evidence="9" type="ORF">XM52_01190</name>
</gene>
<dbReference type="InterPro" id="IPR021868">
    <property type="entry name" value="Alpha_2_Macroglob_MG3"/>
</dbReference>
<evidence type="ECO:0000256" key="3">
    <source>
        <dbReference type="ARBA" id="ARBA00022737"/>
    </source>
</evidence>
<feature type="chain" id="PRO_5010437641" evidence="6">
    <location>
        <begin position="21"/>
        <end position="1807"/>
    </location>
</feature>
<dbReference type="InterPro" id="IPR008930">
    <property type="entry name" value="Terpenoid_cyclase/PrenylTrfase"/>
</dbReference>
<dbReference type="InterPro" id="IPR047565">
    <property type="entry name" value="Alpha-macroglob_thiol-ester_cl"/>
</dbReference>
<organism evidence="9 11">
    <name type="scientific">Roseovarius indicus</name>
    <dbReference type="NCBI Taxonomy" id="540747"/>
    <lineage>
        <taxon>Bacteria</taxon>
        <taxon>Pseudomonadati</taxon>
        <taxon>Pseudomonadota</taxon>
        <taxon>Alphaproteobacteria</taxon>
        <taxon>Rhodobacterales</taxon>
        <taxon>Roseobacteraceae</taxon>
        <taxon>Roseovarius</taxon>
    </lineage>
</organism>
<name>A0A0T5PEA0_9RHOB</name>
<keyword evidence="2 6" id="KW-0732">Signal</keyword>
<dbReference type="InterPro" id="IPR051802">
    <property type="entry name" value="YfhM-like"/>
</dbReference>
<sequence>MLRFISSVILFGLIAIQATAQGTVPERREVITLDTDFYGADLQPLFDTTRTACRTACFADADCRAYTFNSRSNACFPKSAVQDTQAYEGAVSARILNTEAAVLSQEDARTEDLGFLSQGDFNNARDQAIGLSWRHPGGQYETPAMLSAAQQRLSDNDFLNAMRWTGAIVAATDAPDQWVEYARLSLLIQTDKTSEQRQNATRAFEASVNAYLRAQADPVRINALLTMAPALEKIGRGRDMVHALRLAESIQPRDDVLSELESAVAKYGFRITEHRSDNESASPRICAEFSEDLIQAGTDYTPYVRLPDAGLVVQAEERQLCIDGVQHGERYRVTFRKGLPAASGEELLKDVEITLYVRDRSPKVAFPGRNYVLPKAADTALPLETVNLDEVDLILRRVSDRNLLRAIQDDYFARPLSYYADRRFSDDIAEDIWQGTGEVQNELNQTMTTRLPMGEVLADQPPGIYTLTARVPGVDLYDDAGATQWFVLTDLGLTTLKGTDGLHVFVRGLSDAAAEEGVTLTLLSRSNRELGTLQTDANGHALFAPGLTRGTDGAAPAMVLAKQGEDDLAFLSLTDPAFDLSDRGVEGRQPAPPVDVFLATDRGAYRAGEVIHATALARDSGAEAVQGLPLTAILKRPDGVEYSRHLSAEDSAGGHVFTMPVSQSAPRGAWTLDIKADPDAETLASQTILVEDFLPERIDFTLSLPEGEIRPGDKPSLTIDAKYLFGAPGAGLKSNGTVTLRPKRSLEAFPGYEFGRHDEQVNARSGYIDGGTTGPDGILVTPVEMPETSVTDRPFEASVRISVREGSGRPVERETKRMLAPAGPMIGLKPAFDGVVAEGTDASFQVISLGADLSPTPMQVTWTMNRVETRYQWYQDYGSWNWEPVTTRSRVATGEATLGGDPVTVSAPVEWGQYELVVERTDGTYVAASSDFYAGWYAPADASSTPDTLELSLDQPGYRSGDTAQLRIVPRYAGTALITVMSNHVIDMQAVEVTEGENTIPLPVTDEWGAGAYVTAQVIRPMNVAAGHNPARSLGLSYAKIEPGDRQLDVSIDAPDMSDPRGPLDVTVNVDGIGDGDTAYVTLAAVDLGILNLTGFESPDPSGHYFGQRRLGVEIRDLYGRLIDGMNGAQGQVRSGGDASNSQFDSPPPQDELVAYFSGPLTIGPDGTAQATFDIPDFNGTVRLMAVAWSPRAVGQAERDVIVRDPVVVTASLPRFLAPGDQSRLLLEIVHADGPAGRMGLDVTADGLTLGDAIPSGFDLAEGEKATFRLPVTAGEVGDYDLRVALTTPDGQQLTKSLKLGVRSNDPEIAETRRLSLAPGNSFTLNEDVFAELKPGTGSAILSAGPLAKMNAPQLLTALDRYPYGCTEQVTSQAMPLLYFNAVAEALGLGEQDRIDTRIEQSVTRVLARQSTGGGFGLWYPDSGDFWLDAYVTDFLSRAKSKGHDVPQQAFAMAMDNLRNRVNYAPDFDEGGEDVAYALMVLAREGAARMGDLRYYADVKSEAFATPLALAQLGSALASYGDQTRADRMFALAVRRVVGQSGDEGHVWRADYGTRLRDRAGLLALAVEAGSNVVDASALADTLSDVGPNMSTQEQAWTLLATQALIDDPSLAGLTLNGEPVSGPLVQKVSAEMFTDQTIANTGDRPVDITLTTIGVPTVAPEPGGYGYAIERRYYDLDGNAVTLDSVETGTRLVTVIKVTPFEKGEARLMVDDPLPAGLEIDNPNLLRSGDIRALDWLNPASARYTEFRSDRFLAAVDWRSDKPFELAYIVRAVSPGRYHHPAVSVEDMYRPQYRAHSATGQMRVTE</sequence>
<dbReference type="InterPro" id="IPR041246">
    <property type="entry name" value="Bact_MG10"/>
</dbReference>
<dbReference type="Pfam" id="PF00207">
    <property type="entry name" value="A2M"/>
    <property type="match status" value="1"/>
</dbReference>
<dbReference type="PIRSF" id="PIRSF038980">
    <property type="entry name" value="A2M_bac"/>
    <property type="match status" value="1"/>
</dbReference>
<dbReference type="InterPro" id="IPR000177">
    <property type="entry name" value="Apple"/>
</dbReference>
<dbReference type="InterPro" id="IPR026284">
    <property type="entry name" value="A2MG_proteobact"/>
</dbReference>
<evidence type="ECO:0000256" key="2">
    <source>
        <dbReference type="ARBA" id="ARBA00022729"/>
    </source>
</evidence>
<dbReference type="InterPro" id="IPR049120">
    <property type="entry name" value="A2M_bMG2"/>
</dbReference>
<dbReference type="InterPro" id="IPR041462">
    <property type="entry name" value="Bact_A2M_MG6"/>
</dbReference>